<comment type="catalytic activity">
    <reaction evidence="1">
        <text>ATP + protein L-histidine = ADP + protein N-phospho-L-histidine.</text>
        <dbReference type="EC" id="2.7.13.3"/>
    </reaction>
</comment>
<protein>
    <recommendedName>
        <fullName evidence="3">Chemotaxis protein CheA</fullName>
        <ecNumber evidence="2">2.7.13.3</ecNumber>
    </recommendedName>
</protein>
<dbReference type="SUPFAM" id="SSF47226">
    <property type="entry name" value="Histidine-containing phosphotransfer domain, HPT domain"/>
    <property type="match status" value="1"/>
</dbReference>
<comment type="function">
    <text evidence="7">Involved in the transmission of sensory signals from the chemoreceptors to the flagellar motors. CheA is autophosphorylated; it can transfer its phosphate group to either CheB or CheY.</text>
</comment>
<evidence type="ECO:0000259" key="10">
    <source>
        <dbReference type="PROSITE" id="PS50109"/>
    </source>
</evidence>
<feature type="chain" id="PRO_5019858245" description="Chemotaxis protein CheA" evidence="9">
    <location>
        <begin position="38"/>
        <end position="1133"/>
    </location>
</feature>
<organism evidence="11">
    <name type="scientific">Rheinheimera sp. BAL341</name>
    <dbReference type="NCBI Taxonomy" id="1708203"/>
    <lineage>
        <taxon>Bacteria</taxon>
        <taxon>Pseudomonadati</taxon>
        <taxon>Pseudomonadota</taxon>
        <taxon>Gammaproteobacteria</taxon>
        <taxon>Chromatiales</taxon>
        <taxon>Chromatiaceae</taxon>
        <taxon>Rheinheimera</taxon>
    </lineage>
</organism>
<dbReference type="SMART" id="SM00387">
    <property type="entry name" value="HATPase_c"/>
    <property type="match status" value="1"/>
</dbReference>
<gene>
    <name evidence="11" type="ORF">BAL341_1455</name>
</gene>
<dbReference type="Gene3D" id="3.30.565.10">
    <property type="entry name" value="Histidine kinase-like ATPase, C-terminal domain"/>
    <property type="match status" value="1"/>
</dbReference>
<evidence type="ECO:0000256" key="3">
    <source>
        <dbReference type="ARBA" id="ARBA00021495"/>
    </source>
</evidence>
<feature type="transmembrane region" description="Helical" evidence="8">
    <location>
        <begin position="227"/>
        <end position="247"/>
    </location>
</feature>
<dbReference type="EC" id="2.7.13.3" evidence="2"/>
<dbReference type="GO" id="GO:0004673">
    <property type="term" value="F:protein histidine kinase activity"/>
    <property type="evidence" value="ECO:0007669"/>
    <property type="project" value="UniProtKB-EC"/>
</dbReference>
<dbReference type="InterPro" id="IPR011622">
    <property type="entry name" value="7TMR_DISM_rcpt_extracell_dom2"/>
</dbReference>
<feature type="domain" description="Histidine kinase" evidence="10">
    <location>
        <begin position="985"/>
        <end position="1123"/>
    </location>
</feature>
<dbReference type="FunFam" id="3.30.565.10:FF:000016">
    <property type="entry name" value="Chemotaxis protein CheA, putative"/>
    <property type="match status" value="1"/>
</dbReference>
<feature type="transmembrane region" description="Helical" evidence="8">
    <location>
        <begin position="348"/>
        <end position="368"/>
    </location>
</feature>
<keyword evidence="4" id="KW-0597">Phosphoprotein</keyword>
<dbReference type="Pfam" id="PF07696">
    <property type="entry name" value="7TMR-DISMED2"/>
    <property type="match status" value="1"/>
</dbReference>
<evidence type="ECO:0000256" key="8">
    <source>
        <dbReference type="SAM" id="Phobius"/>
    </source>
</evidence>
<dbReference type="InterPro" id="IPR004358">
    <property type="entry name" value="Sig_transdc_His_kin-like_C"/>
</dbReference>
<dbReference type="Pfam" id="PF07695">
    <property type="entry name" value="7TMR-DISM_7TM"/>
    <property type="match status" value="1"/>
</dbReference>
<keyword evidence="6 11" id="KW-0418">Kinase</keyword>
<keyword evidence="8" id="KW-0472">Membrane</keyword>
<dbReference type="InterPro" id="IPR003594">
    <property type="entry name" value="HATPase_dom"/>
</dbReference>
<dbReference type="InterPro" id="IPR011623">
    <property type="entry name" value="7TMR_DISM_rcpt_extracell_dom1"/>
</dbReference>
<dbReference type="SMART" id="SM00065">
    <property type="entry name" value="GAF"/>
    <property type="match status" value="1"/>
</dbReference>
<dbReference type="Gene3D" id="1.20.120.160">
    <property type="entry name" value="HPT domain"/>
    <property type="match status" value="1"/>
</dbReference>
<dbReference type="EMBL" id="CAAJGR010000083">
    <property type="protein sequence ID" value="VHO03526.1"/>
    <property type="molecule type" value="Genomic_DNA"/>
</dbReference>
<dbReference type="SUPFAM" id="SSF55874">
    <property type="entry name" value="ATPase domain of HSP90 chaperone/DNA topoisomerase II/histidine kinase"/>
    <property type="match status" value="1"/>
</dbReference>
<feature type="transmembrane region" description="Helical" evidence="8">
    <location>
        <begin position="380"/>
        <end position="399"/>
    </location>
</feature>
<dbReference type="InterPro" id="IPR051315">
    <property type="entry name" value="Bact_Chemotaxis_CheA"/>
</dbReference>
<evidence type="ECO:0000256" key="9">
    <source>
        <dbReference type="SAM" id="SignalP"/>
    </source>
</evidence>
<evidence type="ECO:0000256" key="1">
    <source>
        <dbReference type="ARBA" id="ARBA00000085"/>
    </source>
</evidence>
<dbReference type="PANTHER" id="PTHR43395:SF1">
    <property type="entry name" value="CHEMOTAXIS PROTEIN CHEA"/>
    <property type="match status" value="1"/>
</dbReference>
<dbReference type="PRINTS" id="PR00344">
    <property type="entry name" value="BCTRLSENSOR"/>
</dbReference>
<dbReference type="InterPro" id="IPR003018">
    <property type="entry name" value="GAF"/>
</dbReference>
<dbReference type="InterPro" id="IPR029016">
    <property type="entry name" value="GAF-like_dom_sf"/>
</dbReference>
<feature type="transmembrane region" description="Helical" evidence="8">
    <location>
        <begin position="318"/>
        <end position="341"/>
    </location>
</feature>
<dbReference type="InterPro" id="IPR005467">
    <property type="entry name" value="His_kinase_dom"/>
</dbReference>
<evidence type="ECO:0000256" key="7">
    <source>
        <dbReference type="ARBA" id="ARBA00035100"/>
    </source>
</evidence>
<dbReference type="Pfam" id="PF02518">
    <property type="entry name" value="HATPase_c"/>
    <property type="match status" value="1"/>
</dbReference>
<sequence>MIQHDLKRWLKPSQVLRQFCCALWLFTAALSGTALHAAQTNTKLTFTLSVFEDASAQRSTNDITKTDLQQQFRLLPSSHLSAGYSRSAFWLRIEIAPASTALPDKLFIELDYPLLQYIELYQVSGSDNSPSIMYLGRGGSAIPIQQRVLPGTVHYFPITPADSVGYYLLRVVSSTSISIPVEIITAQQREDKIQKKYLWSGFVIGVLLLLILYNAFVALLARQKGNAIYLCFLAAILAIFISITGIGNMYLWPDNGPNMLWTIPVSLHIISISSYFFALAYFHKHTLPPTLVNGLKYLAVLSVLLLLLTGLLSYKTAVLLAVLNTLCMVFILFGVALWVYARTSFSDGLFLLGRTFVLTGGGIQFLKTYGYIPAYPATEYILFIGAILEGLVLSAGLALKTGKLEEEKELAQRNLLISKEASLAAMAAANSQLAREIAEREQAERVQKTLFNISELSTGDADMHTFLKEVHQSLSALMFARNFYVAFYNKQQRVIQFPYIADEMDTDLPAPDDIISEDTLQGSWTLWILQHGEALFGDVENIVSKTGLPPRFGSIAKYWLGLPLFNEQQVYGVLCLQIYDDQPSYTEDEIRLLEYVSRHISQALQRKQYRAQLEAQVKQRTHAYRESLKQLEAINEQLSLTDQQKQQHLEQVKALLDNAGQGFLTCNELLQLEPDYSKECLNIFNRTQLSGEIVRLLVPDNIPLQELYTEVFSEVFNPEQPATMVSTYLSLLPTELTINEQSCQVQYKKISDKQIMVILSDISEHKKLQQALLKQQEQSNFIVYALIHASEVRETLMALQQFVDKHCIVNSDVKALSHPTKHWIELYRDVHTFKGILAQINCPGIPELLHKLEDQLQLIIRQDTHVTTPHRYDFNFNEVAGKLAEVIDLLKQHLGAHFFKQEKTLPVSVSLIKQLHTALVGQGNTVLANALLQLQFKTLKEALSTHFSTTERLASQHGKILHNVVYQGDEIFLDTHLYQPLFNVLVHLFRNAVDHGIETPEERIASGKPAEARILCIAKIDANQLSISISDDGRGIAVDNVKEQALRRGILDDSSLDSLSNEEALQLIFSEDLSTKSEITELSGRGMGLAAVKNQCNQFSASIRVSSTLGKGARFDISLPLQQGTYFIDTSII</sequence>
<feature type="transmembrane region" description="Helical" evidence="8">
    <location>
        <begin position="259"/>
        <end position="282"/>
    </location>
</feature>
<evidence type="ECO:0000256" key="2">
    <source>
        <dbReference type="ARBA" id="ARBA00012438"/>
    </source>
</evidence>
<reference evidence="11" key="1">
    <citation type="submission" date="2019-04" db="EMBL/GenBank/DDBJ databases">
        <authorList>
            <person name="Brambilla D."/>
        </authorList>
    </citation>
    <scope>NUCLEOTIDE SEQUENCE</scope>
    <source>
        <strain evidence="11">BAL1</strain>
    </source>
</reference>
<keyword evidence="5 11" id="KW-0808">Transferase</keyword>
<keyword evidence="9" id="KW-0732">Signal</keyword>
<keyword evidence="8" id="KW-0812">Transmembrane</keyword>
<proteinExistence type="predicted"/>
<dbReference type="Pfam" id="PF13185">
    <property type="entry name" value="GAF_2"/>
    <property type="match status" value="1"/>
</dbReference>
<dbReference type="Gene3D" id="2.60.40.2380">
    <property type="match status" value="1"/>
</dbReference>
<accession>A0A486XLZ7</accession>
<dbReference type="Gene3D" id="3.30.450.40">
    <property type="match status" value="1"/>
</dbReference>
<evidence type="ECO:0000256" key="6">
    <source>
        <dbReference type="ARBA" id="ARBA00022777"/>
    </source>
</evidence>
<dbReference type="PANTHER" id="PTHR43395">
    <property type="entry name" value="SENSOR HISTIDINE KINASE CHEA"/>
    <property type="match status" value="1"/>
</dbReference>
<dbReference type="SUPFAM" id="SSF55781">
    <property type="entry name" value="GAF domain-like"/>
    <property type="match status" value="1"/>
</dbReference>
<dbReference type="PROSITE" id="PS50109">
    <property type="entry name" value="HIS_KIN"/>
    <property type="match status" value="1"/>
</dbReference>
<evidence type="ECO:0000313" key="11">
    <source>
        <dbReference type="EMBL" id="VHO03526.1"/>
    </source>
</evidence>
<feature type="transmembrane region" description="Helical" evidence="8">
    <location>
        <begin position="294"/>
        <end position="312"/>
    </location>
</feature>
<dbReference type="AlphaFoldDB" id="A0A486XLZ7"/>
<feature type="transmembrane region" description="Helical" evidence="8">
    <location>
        <begin position="197"/>
        <end position="220"/>
    </location>
</feature>
<keyword evidence="8" id="KW-1133">Transmembrane helix</keyword>
<dbReference type="InterPro" id="IPR036641">
    <property type="entry name" value="HPT_dom_sf"/>
</dbReference>
<feature type="signal peptide" evidence="9">
    <location>
        <begin position="1"/>
        <end position="37"/>
    </location>
</feature>
<dbReference type="GO" id="GO:0000160">
    <property type="term" value="P:phosphorelay signal transduction system"/>
    <property type="evidence" value="ECO:0007669"/>
    <property type="project" value="InterPro"/>
</dbReference>
<evidence type="ECO:0000256" key="5">
    <source>
        <dbReference type="ARBA" id="ARBA00022679"/>
    </source>
</evidence>
<evidence type="ECO:0000256" key="4">
    <source>
        <dbReference type="ARBA" id="ARBA00022553"/>
    </source>
</evidence>
<dbReference type="InterPro" id="IPR036890">
    <property type="entry name" value="HATPase_C_sf"/>
</dbReference>
<name>A0A486XLZ7_9GAMM</name>